<evidence type="ECO:0000259" key="2">
    <source>
        <dbReference type="PROSITE" id="PS50966"/>
    </source>
</evidence>
<evidence type="ECO:0000313" key="3">
    <source>
        <dbReference type="EnsemblMetazoa" id="AALB016172-PA"/>
    </source>
</evidence>
<protein>
    <recommendedName>
        <fullName evidence="2">SWIM-type domain-containing protein</fullName>
    </recommendedName>
</protein>
<keyword evidence="4" id="KW-1185">Reference proteome</keyword>
<accession>A0A8W7K7V0</accession>
<keyword evidence="1" id="KW-0862">Zinc</keyword>
<feature type="domain" description="SWIM-type" evidence="2">
    <location>
        <begin position="87"/>
        <end position="125"/>
    </location>
</feature>
<dbReference type="PANTHER" id="PTHR28498">
    <property type="entry name" value="ZINC FINGER SWIM DOMAIN-CONTAINING PROTEIN 7"/>
    <property type="match status" value="1"/>
</dbReference>
<dbReference type="EnsemblMetazoa" id="AALB016172-RA">
    <property type="protein sequence ID" value="AALB016172-PA"/>
    <property type="gene ID" value="AALB016172"/>
</dbReference>
<organism evidence="3 4">
    <name type="scientific">Anopheles albimanus</name>
    <name type="common">New world malaria mosquito</name>
    <dbReference type="NCBI Taxonomy" id="7167"/>
    <lineage>
        <taxon>Eukaryota</taxon>
        <taxon>Metazoa</taxon>
        <taxon>Ecdysozoa</taxon>
        <taxon>Arthropoda</taxon>
        <taxon>Hexapoda</taxon>
        <taxon>Insecta</taxon>
        <taxon>Pterygota</taxon>
        <taxon>Neoptera</taxon>
        <taxon>Endopterygota</taxon>
        <taxon>Diptera</taxon>
        <taxon>Nematocera</taxon>
        <taxon>Culicoidea</taxon>
        <taxon>Culicidae</taxon>
        <taxon>Anophelinae</taxon>
        <taxon>Anopheles</taxon>
    </lineage>
</organism>
<dbReference type="AlphaFoldDB" id="A0A8W7K7V0"/>
<reference evidence="3" key="2">
    <citation type="submission" date="2022-08" db="UniProtKB">
        <authorList>
            <consortium name="EnsemblMetazoa"/>
        </authorList>
    </citation>
    <scope>IDENTIFICATION</scope>
    <source>
        <strain evidence="3">STECLA/ALBI9_A</strain>
    </source>
</reference>
<dbReference type="InterPro" id="IPR007527">
    <property type="entry name" value="Znf_SWIM"/>
</dbReference>
<keyword evidence="1" id="KW-0479">Metal-binding</keyword>
<reference evidence="3 4" key="1">
    <citation type="journal article" date="2017" name="G3 (Bethesda)">
        <title>The Physical Genome Mapping of Anopheles albimanus Corrected Scaffold Misassemblies and Identified Interarm Rearrangements in Genus Anopheles.</title>
        <authorList>
            <person name="Artemov G.N."/>
            <person name="Peery A.N."/>
            <person name="Jiang X."/>
            <person name="Tu Z."/>
            <person name="Stegniy V.N."/>
            <person name="Sharakhova M.V."/>
            <person name="Sharakhov I.V."/>
        </authorList>
    </citation>
    <scope>NUCLEOTIDE SEQUENCE [LARGE SCALE GENOMIC DNA]</scope>
    <source>
        <strain evidence="3 4">ALBI9_A</strain>
    </source>
</reference>
<dbReference type="Proteomes" id="UP000069272">
    <property type="component" value="Chromosome 2R"/>
</dbReference>
<dbReference type="GO" id="GO:0008270">
    <property type="term" value="F:zinc ion binding"/>
    <property type="evidence" value="ECO:0007669"/>
    <property type="project" value="UniProtKB-KW"/>
</dbReference>
<keyword evidence="1" id="KW-0863">Zinc-finger</keyword>
<proteinExistence type="predicted"/>
<evidence type="ECO:0000313" key="4">
    <source>
        <dbReference type="Proteomes" id="UP000069272"/>
    </source>
</evidence>
<dbReference type="PROSITE" id="PS50966">
    <property type="entry name" value="ZF_SWIM"/>
    <property type="match status" value="1"/>
</dbReference>
<sequence length="168" mass="18982">MSSFVLFEAIDTVVSNIRRSVKSREHPEQPADLEKSHLVELEALFGKALLERALGLVYGKQPIVLYQTKSQTITLVEVPGSKIATFYKILHPGNFCSCESFRRLVLKEKHQPLCKHLLATRLALALNRTHKETLADDALVELKNQFARDCLHFMSPPIARGSEETRNS</sequence>
<evidence type="ECO:0000256" key="1">
    <source>
        <dbReference type="PROSITE-ProRule" id="PRU00325"/>
    </source>
</evidence>
<dbReference type="GO" id="GO:0000724">
    <property type="term" value="P:double-strand break repair via homologous recombination"/>
    <property type="evidence" value="ECO:0007669"/>
    <property type="project" value="TreeGrafter"/>
</dbReference>
<dbReference type="GO" id="GO:0097196">
    <property type="term" value="C:Shu complex"/>
    <property type="evidence" value="ECO:0007669"/>
    <property type="project" value="TreeGrafter"/>
</dbReference>
<name>A0A8W7K7V0_ANOAL</name>
<dbReference type="PANTHER" id="PTHR28498:SF1">
    <property type="entry name" value="ZINC FINGER SWIM DOMAIN-CONTAINING PROTEIN 7"/>
    <property type="match status" value="1"/>
</dbReference>